<dbReference type="PANTHER" id="PTHR11575">
    <property type="entry name" value="5'-NUCLEOTIDASE-RELATED"/>
    <property type="match status" value="1"/>
</dbReference>
<dbReference type="Gene3D" id="3.60.21.10">
    <property type="match status" value="1"/>
</dbReference>
<keyword evidence="1" id="KW-0472">Membrane</keyword>
<dbReference type="Pfam" id="PF21953">
    <property type="entry name" value="NadN_nucleosid_C"/>
    <property type="match status" value="1"/>
</dbReference>
<evidence type="ECO:0000259" key="3">
    <source>
        <dbReference type="Pfam" id="PF21953"/>
    </source>
</evidence>
<dbReference type="Gene3D" id="3.90.780.10">
    <property type="entry name" value="5'-Nucleotidase, C-terminal domain"/>
    <property type="match status" value="1"/>
</dbReference>
<organism evidence="4">
    <name type="scientific">Trepomonas sp. PC1</name>
    <dbReference type="NCBI Taxonomy" id="1076344"/>
    <lineage>
        <taxon>Eukaryota</taxon>
        <taxon>Metamonada</taxon>
        <taxon>Diplomonadida</taxon>
        <taxon>Hexamitidae</taxon>
        <taxon>Hexamitinae</taxon>
        <taxon>Trepomonas</taxon>
    </lineage>
</organism>
<evidence type="ECO:0000313" key="4">
    <source>
        <dbReference type="EMBL" id="JAP92895.1"/>
    </source>
</evidence>
<feature type="domain" description="Calcineurin-like phosphoesterase" evidence="2">
    <location>
        <begin position="4"/>
        <end position="231"/>
    </location>
</feature>
<dbReference type="AlphaFoldDB" id="A0A146KB04"/>
<dbReference type="SUPFAM" id="SSF56300">
    <property type="entry name" value="Metallo-dependent phosphatases"/>
    <property type="match status" value="1"/>
</dbReference>
<dbReference type="InterPro" id="IPR029052">
    <property type="entry name" value="Metallo-depent_PP-like"/>
</dbReference>
<dbReference type="InterPro" id="IPR004843">
    <property type="entry name" value="Calcineurin-like_PHP"/>
</dbReference>
<dbReference type="SUPFAM" id="SSF55816">
    <property type="entry name" value="5'-nucleotidase (syn. UDP-sugar hydrolase), C-terminal domain"/>
    <property type="match status" value="1"/>
</dbReference>
<feature type="transmembrane region" description="Helical" evidence="1">
    <location>
        <begin position="527"/>
        <end position="546"/>
    </location>
</feature>
<dbReference type="EMBL" id="GDID01003711">
    <property type="protein sequence ID" value="JAP92895.1"/>
    <property type="molecule type" value="Transcribed_RNA"/>
</dbReference>
<dbReference type="InterPro" id="IPR036907">
    <property type="entry name" value="5'-Nucleotdase_C_sf"/>
</dbReference>
<feature type="non-terminal residue" evidence="4">
    <location>
        <position position="1"/>
    </location>
</feature>
<feature type="domain" description="Putative 5'-nucleotidase C-terminal" evidence="3">
    <location>
        <begin position="339"/>
        <end position="424"/>
    </location>
</feature>
<dbReference type="Pfam" id="PF00149">
    <property type="entry name" value="Metallophos"/>
    <property type="match status" value="1"/>
</dbReference>
<dbReference type="GO" id="GO:0016787">
    <property type="term" value="F:hydrolase activity"/>
    <property type="evidence" value="ECO:0007669"/>
    <property type="project" value="InterPro"/>
</dbReference>
<keyword evidence="1" id="KW-0812">Transmembrane</keyword>
<dbReference type="InterPro" id="IPR053828">
    <property type="entry name" value="Nucleosidase_C"/>
</dbReference>
<dbReference type="GO" id="GO:0009166">
    <property type="term" value="P:nucleotide catabolic process"/>
    <property type="evidence" value="ECO:0007669"/>
    <property type="project" value="InterPro"/>
</dbReference>
<evidence type="ECO:0000259" key="2">
    <source>
        <dbReference type="Pfam" id="PF00149"/>
    </source>
</evidence>
<protein>
    <submittedName>
        <fullName evidence="4">5' nucleotidase family protein</fullName>
    </submittedName>
</protein>
<accession>A0A146KB04</accession>
<proteinExistence type="predicted"/>
<dbReference type="GO" id="GO:0005829">
    <property type="term" value="C:cytosol"/>
    <property type="evidence" value="ECO:0007669"/>
    <property type="project" value="TreeGrafter"/>
</dbReference>
<gene>
    <name evidence="4" type="ORF">TPC1_15015</name>
</gene>
<reference evidence="4" key="1">
    <citation type="submission" date="2015-07" db="EMBL/GenBank/DDBJ databases">
        <title>Adaptation to a free-living lifestyle via gene acquisitions in the diplomonad Trepomonas sp. PC1.</title>
        <authorList>
            <person name="Xu F."/>
            <person name="Jerlstrom-Hultqvist J."/>
            <person name="Kolisko M."/>
            <person name="Simpson A.G.B."/>
            <person name="Roger A.J."/>
            <person name="Svard S.G."/>
            <person name="Andersson J.O."/>
        </authorList>
    </citation>
    <scope>NUCLEOTIDE SEQUENCE</scope>
    <source>
        <strain evidence="4">PC1</strain>
    </source>
</reference>
<dbReference type="InterPro" id="IPR006179">
    <property type="entry name" value="5_nucleotidase/apyrase"/>
</dbReference>
<dbReference type="PANTHER" id="PTHR11575:SF22">
    <property type="entry name" value="ADL392WP"/>
    <property type="match status" value="1"/>
</dbReference>
<keyword evidence="1" id="KW-1133">Transmembrane helix</keyword>
<evidence type="ECO:0000256" key="1">
    <source>
        <dbReference type="SAM" id="Phobius"/>
    </source>
</evidence>
<sequence length="559" mass="63916">KELHIIQSGDIHGWIGGHKDKPNLGDLGTLLSYYENTVKNISQNSDASVILVDSGDQCEGTGLSDAQHPRCAPIYDSLSQLPYNAMVLGNHDLKIGDAMSYLHDNLSSFSKKSMVTTNIMWKQGEQLTHFSQPFKFEKLSNGLGVLYLGFMYPNKDTTVNTAVIDIVEALHQEVITKVFDDHHAETDILILNIHYGTWMPLVGKMLNEVRKIWQDRYNYTVPIHILCGHQHLKWHINCPYRVDGSKDTQCFNTEAGSFMRAVQHTVWTLDRLDGKSQSLKVESFKDAEFSIMNLAPRFKLPINEFMTFNGRQLSNQIKEKYQNMNLDKIIGFSKFGYEKQANMTYPQSFLRFLTYAVNPTLVYQKNKECTQFAVTRSALTRTNLPKGNVTKDDAVIAIPFQFDLEAILKVTGEEAKCIIGYANLWVWVIADAEAKQKDKVVNFIPNYVHPQTDWTDKCYDLITNNFESSRLLVSLDYCNITRKMAVEKYQTISGITRTDLLFQEYMKRNFQYFNEKQTELVNTPIKWVALGLQIAAFVAMILIVAFKSQKSDLYGNLTV</sequence>
<name>A0A146KB04_9EUKA</name>